<dbReference type="PROSITE" id="PS00678">
    <property type="entry name" value="WD_REPEATS_1"/>
    <property type="match status" value="1"/>
</dbReference>
<evidence type="ECO:0000313" key="5">
    <source>
        <dbReference type="Proteomes" id="UP000214365"/>
    </source>
</evidence>
<dbReference type="OrthoDB" id="20669at2759"/>
<feature type="region of interest" description="Disordered" evidence="3">
    <location>
        <begin position="94"/>
        <end position="130"/>
    </location>
</feature>
<dbReference type="Proteomes" id="UP000214365">
    <property type="component" value="Unassembled WGS sequence"/>
</dbReference>
<reference evidence="4 5" key="1">
    <citation type="submission" date="2015-06" db="EMBL/GenBank/DDBJ databases">
        <title>Talaromyces atroroseus IBT 11181 draft genome.</title>
        <authorList>
            <person name="Rasmussen K.B."/>
            <person name="Rasmussen S."/>
            <person name="Petersen B."/>
            <person name="Sicheritz-Ponten T."/>
            <person name="Mortensen U.H."/>
            <person name="Thrane U."/>
        </authorList>
    </citation>
    <scope>NUCLEOTIDE SEQUENCE [LARGE SCALE GENOMIC DNA]</scope>
    <source>
        <strain evidence="4 5">IBT 11181</strain>
    </source>
</reference>
<organism evidence="4 5">
    <name type="scientific">Talaromyces atroroseus</name>
    <dbReference type="NCBI Taxonomy" id="1441469"/>
    <lineage>
        <taxon>Eukaryota</taxon>
        <taxon>Fungi</taxon>
        <taxon>Dikarya</taxon>
        <taxon>Ascomycota</taxon>
        <taxon>Pezizomycotina</taxon>
        <taxon>Eurotiomycetes</taxon>
        <taxon>Eurotiomycetidae</taxon>
        <taxon>Eurotiales</taxon>
        <taxon>Trichocomaceae</taxon>
        <taxon>Talaromyces</taxon>
        <taxon>Talaromyces sect. Trachyspermi</taxon>
    </lineage>
</organism>
<evidence type="ECO:0000256" key="3">
    <source>
        <dbReference type="SAM" id="MobiDB-lite"/>
    </source>
</evidence>
<dbReference type="EMBL" id="LFMY01000009">
    <property type="protein sequence ID" value="OKL58537.1"/>
    <property type="molecule type" value="Genomic_DNA"/>
</dbReference>
<evidence type="ECO:0000313" key="4">
    <source>
        <dbReference type="EMBL" id="OKL58537.1"/>
    </source>
</evidence>
<name>A0A225AYG4_TALAT</name>
<dbReference type="SUPFAM" id="SSF50978">
    <property type="entry name" value="WD40 repeat-like"/>
    <property type="match status" value="1"/>
</dbReference>
<proteinExistence type="predicted"/>
<protein>
    <submittedName>
        <fullName evidence="4">Uncharacterized protein</fullName>
    </submittedName>
</protein>
<dbReference type="GeneID" id="31005836"/>
<dbReference type="Gene3D" id="2.130.10.10">
    <property type="entry name" value="YVTN repeat-like/Quinoprotein amine dehydrogenase"/>
    <property type="match status" value="1"/>
</dbReference>
<dbReference type="InterPro" id="IPR015943">
    <property type="entry name" value="WD40/YVTN_repeat-like_dom_sf"/>
</dbReference>
<evidence type="ECO:0000256" key="2">
    <source>
        <dbReference type="ARBA" id="ARBA00022737"/>
    </source>
</evidence>
<gene>
    <name evidence="4" type="ORF">UA08_06080</name>
</gene>
<dbReference type="InterPro" id="IPR019775">
    <property type="entry name" value="WD40_repeat_CS"/>
</dbReference>
<dbReference type="PANTHER" id="PTHR43991">
    <property type="entry name" value="WD REPEAT PROTEIN (AFU_ORTHOLOGUE AFUA_8G05640)-RELATED"/>
    <property type="match status" value="1"/>
</dbReference>
<dbReference type="InterPro" id="IPR001680">
    <property type="entry name" value="WD40_rpt"/>
</dbReference>
<dbReference type="PANTHER" id="PTHR43991:SF12">
    <property type="entry name" value="WD REPEAT PROTEIN (AFU_ORTHOLOGUE AFUA_8G05640)"/>
    <property type="match status" value="1"/>
</dbReference>
<keyword evidence="5" id="KW-1185">Reference proteome</keyword>
<dbReference type="RefSeq" id="XP_020118658.1">
    <property type="nucleotide sequence ID" value="XM_020268364.1"/>
</dbReference>
<dbReference type="STRING" id="1441469.A0A225AYG4"/>
<keyword evidence="1" id="KW-0853">WD repeat</keyword>
<comment type="caution">
    <text evidence="4">The sequence shown here is derived from an EMBL/GenBank/DDBJ whole genome shotgun (WGS) entry which is preliminary data.</text>
</comment>
<dbReference type="SMART" id="SM00320">
    <property type="entry name" value="WD40"/>
    <property type="match status" value="2"/>
</dbReference>
<dbReference type="AlphaFoldDB" id="A0A225AYG4"/>
<evidence type="ECO:0000256" key="1">
    <source>
        <dbReference type="ARBA" id="ARBA00022574"/>
    </source>
</evidence>
<accession>A0A225AYG4</accession>
<keyword evidence="2" id="KW-0677">Repeat</keyword>
<sequence>MEETLGSGFDSIRTAILSPPSFISRVTVSPVFTQTTTDLERPSYIHLSGTETPVDSRRTDLFSHRSNVRIDDRDTAPVGSYRQVEYSDRHAYSGDETLSYSSDERASESGPGSTSFHWPLAGSSEHMSGVENEAHTQCNLLEWSSVSSQSEHEEGYDSDSDDTCKFYTELDSCGRLIDGDDEDSECFSDDSDNDGDYGRPHLGQMLASINRYDYRYHRYWDAGQPDLAETHFDIPVQATQERNLTVEQFIKRWLQASLANSAHVPPQFPCPSLEAANVSQWPRPDKVIRPQNMDAYEFYDIQQIPWKENLGVHRSDARVLRDAWYSPYSNLHFRNDNLRNLMAVTSFNTLQFAQESKLLSWTPDYKHVRCVMDLSRPAPETGFQGPVKISTMQSKHGISVAGGFTGEYCMHVNGSREENIYGLVTTNLNGITNNIDIIRSRTNSSPLVVFASNDQHIRVLDCASHQFISDHELFIPVNCSETSADGRMRLVVGDSPEAYVLEADSGRTLQQLGGHRDFGFACAWSPDMLHIATSNQDRTVNIWDVRMWRILQSMDSDTAGYRSLRFSPIGGGPRTLLMSEPADRISIVNATTYETRQVHDFFGEIGGADYTPDGGSIWVANTDEMFGGFMKFERMQYGQRYGSSSALSQRRRRHQQYRRGQLAPEWYSDLPHEWVSEAGLENDDRCIVSRRERDFRTLSGLSDEARDNLLI</sequence>
<dbReference type="InterPro" id="IPR036322">
    <property type="entry name" value="WD40_repeat_dom_sf"/>
</dbReference>